<dbReference type="EMBL" id="VJMH01007282">
    <property type="protein sequence ID" value="KAF0684481.1"/>
    <property type="molecule type" value="Genomic_DNA"/>
</dbReference>
<dbReference type="Proteomes" id="UP000332933">
    <property type="component" value="Unassembled WGS sequence"/>
</dbReference>
<accession>A0A485LNC6</accession>
<evidence type="ECO:0000313" key="10">
    <source>
        <dbReference type="EMBL" id="VFU00188.1"/>
    </source>
</evidence>
<organism evidence="10 11">
    <name type="scientific">Aphanomyces stellatus</name>
    <dbReference type="NCBI Taxonomy" id="120398"/>
    <lineage>
        <taxon>Eukaryota</taxon>
        <taxon>Sar</taxon>
        <taxon>Stramenopiles</taxon>
        <taxon>Oomycota</taxon>
        <taxon>Saprolegniomycetes</taxon>
        <taxon>Saprolegniales</taxon>
        <taxon>Verrucalvaceae</taxon>
        <taxon>Aphanomyces</taxon>
    </lineage>
</organism>
<evidence type="ECO:0000313" key="11">
    <source>
        <dbReference type="Proteomes" id="UP000332933"/>
    </source>
</evidence>
<dbReference type="PROSITE" id="PS00086">
    <property type="entry name" value="CYTOCHROME_P450"/>
    <property type="match status" value="1"/>
</dbReference>
<protein>
    <submittedName>
        <fullName evidence="10">Aste57867_23543 protein</fullName>
    </submittedName>
</protein>
<evidence type="ECO:0000256" key="1">
    <source>
        <dbReference type="ARBA" id="ARBA00010617"/>
    </source>
</evidence>
<dbReference type="OrthoDB" id="2843at2759"/>
<dbReference type="PANTHER" id="PTHR24291">
    <property type="entry name" value="CYTOCHROME P450 FAMILY 4"/>
    <property type="match status" value="1"/>
</dbReference>
<evidence type="ECO:0000256" key="4">
    <source>
        <dbReference type="ARBA" id="ARBA00023002"/>
    </source>
</evidence>
<keyword evidence="3 7" id="KW-0479">Metal-binding</keyword>
<dbReference type="Pfam" id="PF00067">
    <property type="entry name" value="p450"/>
    <property type="match status" value="2"/>
</dbReference>
<dbReference type="GO" id="GO:0016705">
    <property type="term" value="F:oxidoreductase activity, acting on paired donors, with incorporation or reduction of molecular oxygen"/>
    <property type="evidence" value="ECO:0007669"/>
    <property type="project" value="InterPro"/>
</dbReference>
<reference evidence="9" key="2">
    <citation type="submission" date="2019-06" db="EMBL/GenBank/DDBJ databases">
        <title>Genomics analysis of Aphanomyces spp. identifies a new class of oomycete effector associated with host adaptation.</title>
        <authorList>
            <person name="Gaulin E."/>
        </authorList>
    </citation>
    <scope>NUCLEOTIDE SEQUENCE</scope>
    <source>
        <strain evidence="9">CBS 578.67</strain>
    </source>
</reference>
<reference evidence="10 11" key="1">
    <citation type="submission" date="2019-03" db="EMBL/GenBank/DDBJ databases">
        <authorList>
            <person name="Gaulin E."/>
            <person name="Dumas B."/>
        </authorList>
    </citation>
    <scope>NUCLEOTIDE SEQUENCE [LARGE SCALE GENOMIC DNA]</scope>
    <source>
        <strain evidence="10">CBS 568.67</strain>
    </source>
</reference>
<proteinExistence type="inferred from homology"/>
<dbReference type="InterPro" id="IPR002401">
    <property type="entry name" value="Cyt_P450_E_grp-I"/>
</dbReference>
<comment type="similarity">
    <text evidence="1 8">Belongs to the cytochrome P450 family.</text>
</comment>
<dbReference type="EMBL" id="CAADRA010007308">
    <property type="protein sequence ID" value="VFU00188.1"/>
    <property type="molecule type" value="Genomic_DNA"/>
</dbReference>
<dbReference type="InterPro" id="IPR001128">
    <property type="entry name" value="Cyt_P450"/>
</dbReference>
<keyword evidence="4 8" id="KW-0560">Oxidoreductase</keyword>
<sequence>MLADPEALQHVLLANGGNYCRDYKIQRLINDNMLGVGLLGAVGALHDDYRKMLNPHFAPNQLNPFSPFFDTQTRRACAILAVRTDIPVDLNDVFEQIMLKSLALPRLEYQLEPSPLELVGMLTRRRRRVQSTLRSVITGVIDSKLKKLHEVSQAANVDDNQPSDLMDLYLSHVTTKEAIAHTMTFVLGGHETSSSGIGWVFTTLPSKPEMVARFRTEYNKVMTKYGSLASAEAVDELLWQLSKKACASVQYFIGLRPALLCRPLADGSKVFIPQGTTIDINVAAIHRNPKYWANPKTFLPERFIENSAASTADAKLRDGKSHAFYYMPFSVGGKNCIGYRFALIEMQVIVVAMYGQFDFHLTESADLRPKNNGVTLRPVNLEMTVHPVSVEAK</sequence>
<evidence type="ECO:0000256" key="3">
    <source>
        <dbReference type="ARBA" id="ARBA00022723"/>
    </source>
</evidence>
<keyword evidence="5 7" id="KW-0408">Iron</keyword>
<dbReference type="InterPro" id="IPR036396">
    <property type="entry name" value="Cyt_P450_sf"/>
</dbReference>
<keyword evidence="6 8" id="KW-0503">Monooxygenase</keyword>
<dbReference type="GO" id="GO:0004497">
    <property type="term" value="F:monooxygenase activity"/>
    <property type="evidence" value="ECO:0007669"/>
    <property type="project" value="UniProtKB-KW"/>
</dbReference>
<dbReference type="InterPro" id="IPR017972">
    <property type="entry name" value="Cyt_P450_CS"/>
</dbReference>
<dbReference type="Gene3D" id="1.10.630.10">
    <property type="entry name" value="Cytochrome P450"/>
    <property type="match status" value="1"/>
</dbReference>
<dbReference type="AlphaFoldDB" id="A0A485LNC6"/>
<evidence type="ECO:0000256" key="7">
    <source>
        <dbReference type="PIRSR" id="PIRSR602401-1"/>
    </source>
</evidence>
<dbReference type="GO" id="GO:0005506">
    <property type="term" value="F:iron ion binding"/>
    <property type="evidence" value="ECO:0007669"/>
    <property type="project" value="InterPro"/>
</dbReference>
<feature type="binding site" description="axial binding residue" evidence="7">
    <location>
        <position position="336"/>
    </location>
    <ligand>
        <name>heme</name>
        <dbReference type="ChEBI" id="CHEBI:30413"/>
    </ligand>
    <ligandPart>
        <name>Fe</name>
        <dbReference type="ChEBI" id="CHEBI:18248"/>
    </ligandPart>
</feature>
<dbReference type="InterPro" id="IPR050196">
    <property type="entry name" value="Cytochrome_P450_Monoox"/>
</dbReference>
<dbReference type="PANTHER" id="PTHR24291:SF50">
    <property type="entry name" value="BIFUNCTIONAL ALBAFLAVENONE MONOOXYGENASE_TERPENE SYNTHASE"/>
    <property type="match status" value="1"/>
</dbReference>
<evidence type="ECO:0000256" key="5">
    <source>
        <dbReference type="ARBA" id="ARBA00023004"/>
    </source>
</evidence>
<dbReference type="PRINTS" id="PR00463">
    <property type="entry name" value="EP450I"/>
</dbReference>
<dbReference type="GO" id="GO:0020037">
    <property type="term" value="F:heme binding"/>
    <property type="evidence" value="ECO:0007669"/>
    <property type="project" value="InterPro"/>
</dbReference>
<evidence type="ECO:0000313" key="9">
    <source>
        <dbReference type="EMBL" id="KAF0684481.1"/>
    </source>
</evidence>
<gene>
    <name evidence="10" type="primary">Aste57867_23543</name>
    <name evidence="9" type="ORF">As57867_023472</name>
    <name evidence="10" type="ORF">ASTE57867_23543</name>
</gene>
<evidence type="ECO:0000256" key="6">
    <source>
        <dbReference type="ARBA" id="ARBA00023033"/>
    </source>
</evidence>
<keyword evidence="11" id="KW-1185">Reference proteome</keyword>
<keyword evidence="2 7" id="KW-0349">Heme</keyword>
<comment type="cofactor">
    <cofactor evidence="7">
        <name>heme</name>
        <dbReference type="ChEBI" id="CHEBI:30413"/>
    </cofactor>
</comment>
<dbReference type="PRINTS" id="PR00385">
    <property type="entry name" value="P450"/>
</dbReference>
<dbReference type="CDD" id="cd00302">
    <property type="entry name" value="cytochrome_P450"/>
    <property type="match status" value="1"/>
</dbReference>
<evidence type="ECO:0000256" key="8">
    <source>
        <dbReference type="RuleBase" id="RU000461"/>
    </source>
</evidence>
<evidence type="ECO:0000256" key="2">
    <source>
        <dbReference type="ARBA" id="ARBA00022617"/>
    </source>
</evidence>
<name>A0A485LNC6_9STRA</name>
<dbReference type="SUPFAM" id="SSF48264">
    <property type="entry name" value="Cytochrome P450"/>
    <property type="match status" value="1"/>
</dbReference>